<dbReference type="SMART" id="SM00220">
    <property type="entry name" value="S_TKc"/>
    <property type="match status" value="1"/>
</dbReference>
<dbReference type="InterPro" id="IPR001220">
    <property type="entry name" value="Legume_lectin_dom"/>
</dbReference>
<dbReference type="AlphaFoldDB" id="A0A822ZQ43"/>
<dbReference type="Gene3D" id="1.10.510.10">
    <property type="entry name" value="Transferase(Phosphotransferase) domain 1"/>
    <property type="match status" value="1"/>
</dbReference>
<evidence type="ECO:0000256" key="5">
    <source>
        <dbReference type="ARBA" id="ARBA00022679"/>
    </source>
</evidence>
<dbReference type="Proteomes" id="UP000607653">
    <property type="component" value="Unassembled WGS sequence"/>
</dbReference>
<dbReference type="PROSITE" id="PS00108">
    <property type="entry name" value="PROTEIN_KINASE_ST"/>
    <property type="match status" value="1"/>
</dbReference>
<dbReference type="InterPro" id="IPR008271">
    <property type="entry name" value="Ser/Thr_kinase_AS"/>
</dbReference>
<dbReference type="GO" id="GO:0030246">
    <property type="term" value="F:carbohydrate binding"/>
    <property type="evidence" value="ECO:0007669"/>
    <property type="project" value="UniProtKB-KW"/>
</dbReference>
<evidence type="ECO:0000256" key="3">
    <source>
        <dbReference type="ARBA" id="ARBA00010217"/>
    </source>
</evidence>
<keyword evidence="7" id="KW-0732">Signal</keyword>
<evidence type="ECO:0000256" key="13">
    <source>
        <dbReference type="ARBA" id="ARBA00023136"/>
    </source>
</evidence>
<evidence type="ECO:0000313" key="20">
    <source>
        <dbReference type="EMBL" id="DAD43918.1"/>
    </source>
</evidence>
<dbReference type="PANTHER" id="PTHR27007">
    <property type="match status" value="1"/>
</dbReference>
<evidence type="ECO:0000256" key="18">
    <source>
        <dbReference type="SAM" id="Phobius"/>
    </source>
</evidence>
<dbReference type="InterPro" id="IPR050528">
    <property type="entry name" value="L-type_Lectin-RKs"/>
</dbReference>
<evidence type="ECO:0000256" key="1">
    <source>
        <dbReference type="ARBA" id="ARBA00004251"/>
    </source>
</evidence>
<proteinExistence type="inferred from homology"/>
<keyword evidence="12 18" id="KW-1133">Transmembrane helix</keyword>
<keyword evidence="9 16" id="KW-0547">Nucleotide-binding</keyword>
<dbReference type="EMBL" id="DUZY01000006">
    <property type="protein sequence ID" value="DAD43918.1"/>
    <property type="molecule type" value="Genomic_DNA"/>
</dbReference>
<dbReference type="SUPFAM" id="SSF56112">
    <property type="entry name" value="Protein kinase-like (PK-like)"/>
    <property type="match status" value="1"/>
</dbReference>
<protein>
    <recommendedName>
        <fullName evidence="19">Protein kinase domain-containing protein</fullName>
    </recommendedName>
</protein>
<keyword evidence="15" id="KW-0325">Glycoprotein</keyword>
<feature type="transmembrane region" description="Helical" evidence="18">
    <location>
        <begin position="73"/>
        <end position="97"/>
    </location>
</feature>
<keyword evidence="4" id="KW-1003">Cell membrane</keyword>
<keyword evidence="11 16" id="KW-0067">ATP-binding</keyword>
<evidence type="ECO:0000256" key="11">
    <source>
        <dbReference type="ARBA" id="ARBA00022840"/>
    </source>
</evidence>
<evidence type="ECO:0000256" key="15">
    <source>
        <dbReference type="ARBA" id="ARBA00023180"/>
    </source>
</evidence>
<dbReference type="SUPFAM" id="SSF49899">
    <property type="entry name" value="Concanavalin A-like lectins/glucanases"/>
    <property type="match status" value="1"/>
</dbReference>
<dbReference type="FunFam" id="1.10.510.10:FF:000240">
    <property type="entry name" value="Lectin-domain containing receptor kinase A4.3"/>
    <property type="match status" value="1"/>
</dbReference>
<keyword evidence="6 18" id="KW-0812">Transmembrane</keyword>
<comment type="caution">
    <text evidence="20">The sequence shown here is derived from an EMBL/GenBank/DDBJ whole genome shotgun (WGS) entry which is preliminary data.</text>
</comment>
<comment type="subcellular location">
    <subcellularLocation>
        <location evidence="1">Cell membrane</location>
        <topology evidence="1">Single-pass type I membrane protein</topology>
    </subcellularLocation>
</comment>
<evidence type="ECO:0000256" key="12">
    <source>
        <dbReference type="ARBA" id="ARBA00022989"/>
    </source>
</evidence>
<dbReference type="FunFam" id="3.30.200.20:FF:000168">
    <property type="entry name" value="L-type lectin-domain containing receptor kinase IX.1"/>
    <property type="match status" value="1"/>
</dbReference>
<feature type="domain" description="Protein kinase" evidence="19">
    <location>
        <begin position="143"/>
        <end position="390"/>
    </location>
</feature>
<dbReference type="PROSITE" id="PS00107">
    <property type="entry name" value="PROTEIN_KINASE_ATP"/>
    <property type="match status" value="1"/>
</dbReference>
<dbReference type="InterPro" id="IPR017441">
    <property type="entry name" value="Protein_kinase_ATP_BS"/>
</dbReference>
<dbReference type="Pfam" id="PF00139">
    <property type="entry name" value="Lectin_legB"/>
    <property type="match status" value="1"/>
</dbReference>
<keyword evidence="8" id="KW-0430">Lectin</keyword>
<evidence type="ECO:0000256" key="17">
    <source>
        <dbReference type="RuleBase" id="RU000304"/>
    </source>
</evidence>
<dbReference type="GO" id="GO:0002229">
    <property type="term" value="P:defense response to oomycetes"/>
    <property type="evidence" value="ECO:0007669"/>
    <property type="project" value="UniProtKB-ARBA"/>
</dbReference>
<dbReference type="GO" id="GO:0005524">
    <property type="term" value="F:ATP binding"/>
    <property type="evidence" value="ECO:0007669"/>
    <property type="project" value="UniProtKB-UniRule"/>
</dbReference>
<keyword evidence="13 18" id="KW-0472">Membrane</keyword>
<organism evidence="20 21">
    <name type="scientific">Nelumbo nucifera</name>
    <name type="common">Sacred lotus</name>
    <dbReference type="NCBI Taxonomy" id="4432"/>
    <lineage>
        <taxon>Eukaryota</taxon>
        <taxon>Viridiplantae</taxon>
        <taxon>Streptophyta</taxon>
        <taxon>Embryophyta</taxon>
        <taxon>Tracheophyta</taxon>
        <taxon>Spermatophyta</taxon>
        <taxon>Magnoliopsida</taxon>
        <taxon>Proteales</taxon>
        <taxon>Nelumbonaceae</taxon>
        <taxon>Nelumbo</taxon>
    </lineage>
</organism>
<reference evidence="20 21" key="1">
    <citation type="journal article" date="2020" name="Mol. Biol. Evol.">
        <title>Distinct Expression and Methylation Patterns for Genes with Different Fates following a Single Whole-Genome Duplication in Flowering Plants.</title>
        <authorList>
            <person name="Shi T."/>
            <person name="Rahmani R.S."/>
            <person name="Gugger P.F."/>
            <person name="Wang M."/>
            <person name="Li H."/>
            <person name="Zhang Y."/>
            <person name="Li Z."/>
            <person name="Wang Q."/>
            <person name="Van de Peer Y."/>
            <person name="Marchal K."/>
            <person name="Chen J."/>
        </authorList>
    </citation>
    <scope>NUCLEOTIDE SEQUENCE [LARGE SCALE GENOMIC DNA]</scope>
    <source>
        <tissue evidence="20">Leaf</tissue>
    </source>
</reference>
<comment type="similarity">
    <text evidence="2">In the N-terminal section; belongs to the leguminous lectin family.</text>
</comment>
<evidence type="ECO:0000259" key="19">
    <source>
        <dbReference type="PROSITE" id="PS50011"/>
    </source>
</evidence>
<evidence type="ECO:0000256" key="6">
    <source>
        <dbReference type="ARBA" id="ARBA00022692"/>
    </source>
</evidence>
<feature type="binding site" evidence="16">
    <location>
        <position position="172"/>
    </location>
    <ligand>
        <name>ATP</name>
        <dbReference type="ChEBI" id="CHEBI:30616"/>
    </ligand>
</feature>
<dbReference type="PROSITE" id="PS50011">
    <property type="entry name" value="PROTEIN_KINASE_DOM"/>
    <property type="match status" value="1"/>
</dbReference>
<evidence type="ECO:0000313" key="21">
    <source>
        <dbReference type="Proteomes" id="UP000607653"/>
    </source>
</evidence>
<evidence type="ECO:0000256" key="16">
    <source>
        <dbReference type="PROSITE-ProRule" id="PRU10141"/>
    </source>
</evidence>
<evidence type="ECO:0000256" key="2">
    <source>
        <dbReference type="ARBA" id="ARBA00008536"/>
    </source>
</evidence>
<sequence length="390" mass="43381">MNSSAVSKGDHPILSYEVDLSKHLPEWVTVGFSAATGNLSEVHTIYSWEFESSLLEAASSSPSKKGYKKNIHMLQVSLGVGSSALFGVLLCLFWFLLSSSNTSTDEPNENVSTDVIPMEDDFEGVMGPKRILYQQLVCATNNFSEERKLGEGGFGAAYRGFLCDLNLDVAVKRVSKTSKQGLKEFMSEVKIISRLRHKNLVQLVGWCHQQGELLLVYEVMLNGSLDSHLFGQKSLLTWEVRYNIALGLASALLYLHESLDQSVVHRDIKSSNVMLNSNFSARLGDFGLARLVDRGQKLQTTAVAGTMGYMAPEYIATGMASTKLDVYSFGIVVLEIACGRRSIEHSVEENKIRLVDWVWELFGVGKFFEAVDSRLINSSTYNLMRKRWSA</sequence>
<comment type="similarity">
    <text evidence="17">Belongs to the protein kinase superfamily.</text>
</comment>
<evidence type="ECO:0000256" key="10">
    <source>
        <dbReference type="ARBA" id="ARBA00022777"/>
    </source>
</evidence>
<dbReference type="GO" id="GO:0005886">
    <property type="term" value="C:plasma membrane"/>
    <property type="evidence" value="ECO:0007669"/>
    <property type="project" value="UniProtKB-SubCell"/>
</dbReference>
<evidence type="ECO:0000256" key="9">
    <source>
        <dbReference type="ARBA" id="ARBA00022741"/>
    </source>
</evidence>
<gene>
    <name evidence="20" type="ORF">HUJ06_002148</name>
</gene>
<dbReference type="Pfam" id="PF00069">
    <property type="entry name" value="Pkinase"/>
    <property type="match status" value="1"/>
</dbReference>
<keyword evidence="21" id="KW-1185">Reference proteome</keyword>
<keyword evidence="17" id="KW-0723">Serine/threonine-protein kinase</keyword>
<evidence type="ECO:0000256" key="14">
    <source>
        <dbReference type="ARBA" id="ARBA00023170"/>
    </source>
</evidence>
<dbReference type="Gene3D" id="2.60.120.200">
    <property type="match status" value="1"/>
</dbReference>
<dbReference type="InterPro" id="IPR000985">
    <property type="entry name" value="Lectin_LegA_CS"/>
</dbReference>
<name>A0A822ZQ43_NELNU</name>
<dbReference type="InterPro" id="IPR013320">
    <property type="entry name" value="ConA-like_dom_sf"/>
</dbReference>
<keyword evidence="5" id="KW-0808">Transferase</keyword>
<dbReference type="InterPro" id="IPR011009">
    <property type="entry name" value="Kinase-like_dom_sf"/>
</dbReference>
<evidence type="ECO:0000256" key="8">
    <source>
        <dbReference type="ARBA" id="ARBA00022734"/>
    </source>
</evidence>
<comment type="similarity">
    <text evidence="3">In the C-terminal section; belongs to the protein kinase superfamily. Ser/Thr protein kinase family.</text>
</comment>
<evidence type="ECO:0000256" key="4">
    <source>
        <dbReference type="ARBA" id="ARBA00022475"/>
    </source>
</evidence>
<dbReference type="Gene3D" id="3.30.200.20">
    <property type="entry name" value="Phosphorylase Kinase, domain 1"/>
    <property type="match status" value="1"/>
</dbReference>
<dbReference type="GO" id="GO:0004674">
    <property type="term" value="F:protein serine/threonine kinase activity"/>
    <property type="evidence" value="ECO:0007669"/>
    <property type="project" value="UniProtKB-KW"/>
</dbReference>
<evidence type="ECO:0000256" key="7">
    <source>
        <dbReference type="ARBA" id="ARBA00022729"/>
    </source>
</evidence>
<dbReference type="InterPro" id="IPR000719">
    <property type="entry name" value="Prot_kinase_dom"/>
</dbReference>
<keyword evidence="14" id="KW-0675">Receptor</keyword>
<dbReference type="PROSITE" id="PS00308">
    <property type="entry name" value="LECTIN_LEGUME_ALPHA"/>
    <property type="match status" value="1"/>
</dbReference>
<keyword evidence="10" id="KW-0418">Kinase</keyword>
<accession>A0A822ZQ43</accession>